<dbReference type="EMBL" id="BAABBV010000002">
    <property type="protein sequence ID" value="GAA4165195.1"/>
    <property type="molecule type" value="Genomic_DNA"/>
</dbReference>
<keyword evidence="6 7" id="KW-0472">Membrane</keyword>
<evidence type="ECO:0000313" key="10">
    <source>
        <dbReference type="EMBL" id="GAA4165195.1"/>
    </source>
</evidence>
<organism evidence="10 11">
    <name type="scientific">Gryllotalpicola daejeonensis</name>
    <dbReference type="NCBI Taxonomy" id="993087"/>
    <lineage>
        <taxon>Bacteria</taxon>
        <taxon>Bacillati</taxon>
        <taxon>Actinomycetota</taxon>
        <taxon>Actinomycetes</taxon>
        <taxon>Micrococcales</taxon>
        <taxon>Microbacteriaceae</taxon>
        <taxon>Gryllotalpicola</taxon>
    </lineage>
</organism>
<dbReference type="RefSeq" id="WP_344792502.1">
    <property type="nucleotide sequence ID" value="NZ_BAABBV010000002.1"/>
</dbReference>
<protein>
    <submittedName>
        <fullName evidence="10">ABC transporter permease subunit</fullName>
    </submittedName>
</protein>
<dbReference type="CDD" id="cd06261">
    <property type="entry name" value="TM_PBP2"/>
    <property type="match status" value="1"/>
</dbReference>
<sequence>MSTATTRRRRAPGAPDWLREVLRRPAGVIGVVIILGLLIVAAVSLFWTPQNPFDVDPFHQWQGPSAKHPFGTTGTGQDIFSYLFAGTRTTVAVAFLSSVVAAIVGLAFGALGSLTARRVRESIAVLIDILIAFPTLLIAIMLAAVFGSSLWTVVIAVGIGFGVNIARVSRGEIRRVARADYVVAAQASGSGPWRILREHLLPNIAPVFIVQLSLSAAVAVLAEAGLSFLGYGVSSATPSWGRMLSILQNYVTIYPATVVWPGLAITITVLGFNLFGDALREATDPRLRRSRRGAGDAGKEATRVS</sequence>
<evidence type="ECO:0000256" key="4">
    <source>
        <dbReference type="ARBA" id="ARBA00022692"/>
    </source>
</evidence>
<keyword evidence="2 7" id="KW-0813">Transport</keyword>
<evidence type="ECO:0000313" key="11">
    <source>
        <dbReference type="Proteomes" id="UP001415169"/>
    </source>
</evidence>
<dbReference type="PANTHER" id="PTHR43386">
    <property type="entry name" value="OLIGOPEPTIDE TRANSPORT SYSTEM PERMEASE PROTEIN APPC"/>
    <property type="match status" value="1"/>
</dbReference>
<dbReference type="InterPro" id="IPR050366">
    <property type="entry name" value="BP-dependent_transpt_permease"/>
</dbReference>
<evidence type="ECO:0000256" key="7">
    <source>
        <dbReference type="RuleBase" id="RU363032"/>
    </source>
</evidence>
<feature type="region of interest" description="Disordered" evidence="8">
    <location>
        <begin position="286"/>
        <end position="305"/>
    </location>
</feature>
<gene>
    <name evidence="10" type="ORF">GCM10022286_27980</name>
</gene>
<feature type="domain" description="ABC transmembrane type-1" evidence="9">
    <location>
        <begin position="87"/>
        <end position="276"/>
    </location>
</feature>
<evidence type="ECO:0000256" key="5">
    <source>
        <dbReference type="ARBA" id="ARBA00022989"/>
    </source>
</evidence>
<reference evidence="10" key="2">
    <citation type="submission" date="2023-12" db="EMBL/GenBank/DDBJ databases">
        <authorList>
            <person name="Sun Q."/>
            <person name="Inoue M."/>
        </authorList>
    </citation>
    <scope>NUCLEOTIDE SEQUENCE</scope>
    <source>
        <strain evidence="10">JCM 17590</strain>
    </source>
</reference>
<reference evidence="10" key="1">
    <citation type="journal article" date="2014" name="Int. J. Syst. Evol. Microbiol.">
        <title>Complete genome of a new Firmicutes species belonging to the dominant human colonic microbiota ('Ruminococcus bicirculans') reveals two chromosomes and a selective capacity to utilize plant glucans.</title>
        <authorList>
            <consortium name="NISC Comparative Sequencing Program"/>
            <person name="Wegmann U."/>
            <person name="Louis P."/>
            <person name="Goesmann A."/>
            <person name="Henrissat B."/>
            <person name="Duncan S.H."/>
            <person name="Flint H.J."/>
        </authorList>
    </citation>
    <scope>NUCLEOTIDE SEQUENCE</scope>
    <source>
        <strain evidence="10">JCM 17590</strain>
    </source>
</reference>
<dbReference type="PROSITE" id="PS50928">
    <property type="entry name" value="ABC_TM1"/>
    <property type="match status" value="1"/>
</dbReference>
<name>A0ABP7ZMY0_9MICO</name>
<keyword evidence="4 7" id="KW-0812">Transmembrane</keyword>
<evidence type="ECO:0000256" key="1">
    <source>
        <dbReference type="ARBA" id="ARBA00004651"/>
    </source>
</evidence>
<comment type="subcellular location">
    <subcellularLocation>
        <location evidence="1 7">Cell membrane</location>
        <topology evidence="1 7">Multi-pass membrane protein</topology>
    </subcellularLocation>
</comment>
<evidence type="ECO:0000256" key="6">
    <source>
        <dbReference type="ARBA" id="ARBA00023136"/>
    </source>
</evidence>
<feature type="transmembrane region" description="Helical" evidence="7">
    <location>
        <begin position="253"/>
        <end position="276"/>
    </location>
</feature>
<feature type="transmembrane region" description="Helical" evidence="7">
    <location>
        <begin position="91"/>
        <end position="111"/>
    </location>
</feature>
<accession>A0ABP7ZMY0</accession>
<proteinExistence type="inferred from homology"/>
<comment type="similarity">
    <text evidence="7">Belongs to the binding-protein-dependent transport system permease family.</text>
</comment>
<keyword evidence="11" id="KW-1185">Reference proteome</keyword>
<dbReference type="InterPro" id="IPR035906">
    <property type="entry name" value="MetI-like_sf"/>
</dbReference>
<dbReference type="SUPFAM" id="SSF161098">
    <property type="entry name" value="MetI-like"/>
    <property type="match status" value="1"/>
</dbReference>
<evidence type="ECO:0000256" key="8">
    <source>
        <dbReference type="SAM" id="MobiDB-lite"/>
    </source>
</evidence>
<dbReference type="Proteomes" id="UP001415169">
    <property type="component" value="Unassembled WGS sequence"/>
</dbReference>
<evidence type="ECO:0000259" key="9">
    <source>
        <dbReference type="PROSITE" id="PS50928"/>
    </source>
</evidence>
<dbReference type="PANTHER" id="PTHR43386:SF25">
    <property type="entry name" value="PEPTIDE ABC TRANSPORTER PERMEASE PROTEIN"/>
    <property type="match status" value="1"/>
</dbReference>
<keyword evidence="5 7" id="KW-1133">Transmembrane helix</keyword>
<evidence type="ECO:0000256" key="2">
    <source>
        <dbReference type="ARBA" id="ARBA00022448"/>
    </source>
</evidence>
<dbReference type="Pfam" id="PF00528">
    <property type="entry name" value="BPD_transp_1"/>
    <property type="match status" value="1"/>
</dbReference>
<feature type="transmembrane region" description="Helical" evidence="7">
    <location>
        <begin position="204"/>
        <end position="233"/>
    </location>
</feature>
<keyword evidence="3" id="KW-1003">Cell membrane</keyword>
<feature type="transmembrane region" description="Helical" evidence="7">
    <location>
        <begin position="26"/>
        <end position="47"/>
    </location>
</feature>
<dbReference type="Gene3D" id="1.10.3720.10">
    <property type="entry name" value="MetI-like"/>
    <property type="match status" value="1"/>
</dbReference>
<feature type="transmembrane region" description="Helical" evidence="7">
    <location>
        <begin position="123"/>
        <end position="144"/>
    </location>
</feature>
<feature type="transmembrane region" description="Helical" evidence="7">
    <location>
        <begin position="150"/>
        <end position="168"/>
    </location>
</feature>
<comment type="caution">
    <text evidence="10">The sequence shown here is derived from an EMBL/GenBank/DDBJ whole genome shotgun (WGS) entry which is preliminary data.</text>
</comment>
<evidence type="ECO:0000256" key="3">
    <source>
        <dbReference type="ARBA" id="ARBA00022475"/>
    </source>
</evidence>
<dbReference type="InterPro" id="IPR000515">
    <property type="entry name" value="MetI-like"/>
</dbReference>